<proteinExistence type="predicted"/>
<organism evidence="1 2">
    <name type="scientific">Mucilaginibacter gynuensis</name>
    <dbReference type="NCBI Taxonomy" id="1302236"/>
    <lineage>
        <taxon>Bacteria</taxon>
        <taxon>Pseudomonadati</taxon>
        <taxon>Bacteroidota</taxon>
        <taxon>Sphingobacteriia</taxon>
        <taxon>Sphingobacteriales</taxon>
        <taxon>Sphingobacteriaceae</taxon>
        <taxon>Mucilaginibacter</taxon>
    </lineage>
</organism>
<evidence type="ECO:0000313" key="1">
    <source>
        <dbReference type="EMBL" id="GAA4313732.1"/>
    </source>
</evidence>
<dbReference type="EMBL" id="BAABFT010000002">
    <property type="protein sequence ID" value="GAA4313732.1"/>
    <property type="molecule type" value="Genomic_DNA"/>
</dbReference>
<dbReference type="Proteomes" id="UP001500582">
    <property type="component" value="Unassembled WGS sequence"/>
</dbReference>
<accession>A0ABP8FYN3</accession>
<name>A0ABP8FYN3_9SPHI</name>
<sequence>MKKGLNFLLAILLLPFIGLVFSSFLKGDSTNGVTKFPYSVSSITERQAAAHLISRFSYGVTPGQIDAVLKEGLENWFNRQLNAVQADDSLSNMLASFDALQLTNEQVLDIYPKNGQLIRMAVRDGAINKDSVRSNRKEYRDTLLSYMNKHGLKPVNELYRQFINQKVLRAAYTNNQLREVMTDFWFNHFNVSITKGDCAEFIPAYERDVIRPNALGKFSDLLMATAKSPAMLYYLDNFSSSGDNAEKNKAGARKQQMNMARMSDTSAMMPMPAKKAKKGGLNENYAREVMELHTLGVDGGYTQQDVTQAARVLTGWTVYPIGNYGLLNRKKGIFNNLDDEALKNRGFVHDGDFLFNPNKHDNGEKVVLGKNFAAGGGYDEGVELLNILAHHQSTAKFISRKLAVRFVSDNPSPLLVNAMAKTFLASDGDIKKVLITMVSSKEFWSKASLREKTKSPFELAIGAVRVLNAKITQPYQLYNWINKMGEKKYYYQAPTGFPDRGQYWINTGSLLSRMNFGLALATGRIPGVKIDLIALNNHHEPESSVEALKIYGKLIMPERDLTQTIKRLTPLLNDPALVSKISAADASVKKTNPMQQQAEMTADTTLKMPVRKNKMQNNTGDTMLAQVVGVIVGSPEYQRR</sequence>
<dbReference type="Pfam" id="PF08811">
    <property type="entry name" value="DUF1800"/>
    <property type="match status" value="1"/>
</dbReference>
<reference evidence="2" key="1">
    <citation type="journal article" date="2019" name="Int. J. Syst. Evol. Microbiol.">
        <title>The Global Catalogue of Microorganisms (GCM) 10K type strain sequencing project: providing services to taxonomists for standard genome sequencing and annotation.</title>
        <authorList>
            <consortium name="The Broad Institute Genomics Platform"/>
            <consortium name="The Broad Institute Genome Sequencing Center for Infectious Disease"/>
            <person name="Wu L."/>
            <person name="Ma J."/>
        </authorList>
    </citation>
    <scope>NUCLEOTIDE SEQUENCE [LARGE SCALE GENOMIC DNA]</scope>
    <source>
        <strain evidence="2">JCM 17705</strain>
    </source>
</reference>
<dbReference type="RefSeq" id="WP_345209869.1">
    <property type="nucleotide sequence ID" value="NZ_BAABFT010000002.1"/>
</dbReference>
<protein>
    <submittedName>
        <fullName evidence="1">DUF1800 domain-containing protein</fullName>
    </submittedName>
</protein>
<evidence type="ECO:0000313" key="2">
    <source>
        <dbReference type="Proteomes" id="UP001500582"/>
    </source>
</evidence>
<keyword evidence="2" id="KW-1185">Reference proteome</keyword>
<gene>
    <name evidence="1" type="ORF">GCM10023149_09610</name>
</gene>
<dbReference type="InterPro" id="IPR014917">
    <property type="entry name" value="DUF1800"/>
</dbReference>
<comment type="caution">
    <text evidence="1">The sequence shown here is derived from an EMBL/GenBank/DDBJ whole genome shotgun (WGS) entry which is preliminary data.</text>
</comment>